<dbReference type="SUPFAM" id="SSF53474">
    <property type="entry name" value="alpha/beta-Hydrolases"/>
    <property type="match status" value="1"/>
</dbReference>
<dbReference type="Pfam" id="PF00135">
    <property type="entry name" value="COesterase"/>
    <property type="match status" value="1"/>
</dbReference>
<dbReference type="PANTHER" id="PTHR43142:SF11">
    <property type="entry name" value="CARBOXYLIC ESTER HYDROLASE"/>
    <property type="match status" value="1"/>
</dbReference>
<evidence type="ECO:0000313" key="3">
    <source>
        <dbReference type="Proteomes" id="UP001147752"/>
    </source>
</evidence>
<dbReference type="GO" id="GO:0017000">
    <property type="term" value="P:antibiotic biosynthetic process"/>
    <property type="evidence" value="ECO:0007669"/>
    <property type="project" value="UniProtKB-ARBA"/>
</dbReference>
<keyword evidence="3" id="KW-1185">Reference proteome</keyword>
<evidence type="ECO:0000313" key="2">
    <source>
        <dbReference type="EMBL" id="KAJ5382245.1"/>
    </source>
</evidence>
<reference evidence="2" key="2">
    <citation type="journal article" date="2023" name="IMA Fungus">
        <title>Comparative genomic study of the Penicillium genus elucidates a diverse pangenome and 15 lateral gene transfer events.</title>
        <authorList>
            <person name="Petersen C."/>
            <person name="Sorensen T."/>
            <person name="Nielsen M.R."/>
            <person name="Sondergaard T.E."/>
            <person name="Sorensen J.L."/>
            <person name="Fitzpatrick D.A."/>
            <person name="Frisvad J.C."/>
            <person name="Nielsen K.L."/>
        </authorList>
    </citation>
    <scope>NUCLEOTIDE SEQUENCE</scope>
    <source>
        <strain evidence="2">IBT 3081</strain>
    </source>
</reference>
<gene>
    <name evidence="2" type="ORF">N7517_000156</name>
</gene>
<comment type="caution">
    <text evidence="2">The sequence shown here is derived from an EMBL/GenBank/DDBJ whole genome shotgun (WGS) entry which is preliminary data.</text>
</comment>
<accession>A0A9W9SQG2</accession>
<organism evidence="2 3">
    <name type="scientific">Penicillium concentricum</name>
    <dbReference type="NCBI Taxonomy" id="293559"/>
    <lineage>
        <taxon>Eukaryota</taxon>
        <taxon>Fungi</taxon>
        <taxon>Dikarya</taxon>
        <taxon>Ascomycota</taxon>
        <taxon>Pezizomycotina</taxon>
        <taxon>Eurotiomycetes</taxon>
        <taxon>Eurotiomycetidae</taxon>
        <taxon>Eurotiales</taxon>
        <taxon>Aspergillaceae</taxon>
        <taxon>Penicillium</taxon>
    </lineage>
</organism>
<evidence type="ECO:0000259" key="1">
    <source>
        <dbReference type="Pfam" id="PF00135"/>
    </source>
</evidence>
<protein>
    <submittedName>
        <fullName evidence="2">Carboxylesterase</fullName>
    </submittedName>
</protein>
<dbReference type="PANTHER" id="PTHR43142">
    <property type="entry name" value="CARBOXYLIC ESTER HYDROLASE"/>
    <property type="match status" value="1"/>
</dbReference>
<dbReference type="InterPro" id="IPR029058">
    <property type="entry name" value="AB_hydrolase_fold"/>
</dbReference>
<dbReference type="GO" id="GO:0072330">
    <property type="term" value="P:monocarboxylic acid biosynthetic process"/>
    <property type="evidence" value="ECO:0007669"/>
    <property type="project" value="UniProtKB-ARBA"/>
</dbReference>
<dbReference type="AlphaFoldDB" id="A0A9W9SQG2"/>
<sequence length="535" mass="58684">MATKRTLHHTLLGEIHGKEYSSTVEFLGVKYGTLEGKFSPPVLYNGDKSDIVDATNPGPASSSLADGMQREFSLIQQALPQPHIEQSETECLNLNITAPKATSTNLPVVVFVHGGGFMIGSNAWPQYNFRRLVDLSIQEESPIIGITINYRLGPFGFLHSAELAKFGGGQNNGLYDQRTALLWIQKYIAGFGGDPNNVTFVGESAGGVSGTQHLHSKVPLFTRLVSMGGTNLLVKPLPEIVNEHNYGQLLQSLNLQDLSPEDRVKELEVLPAERILASLSPGMAFLPSSGGDLNLPTNNFEEIYLGKSQGATHPGKSWCKQIMIGDCEMDGSILLTLLGPPKPGVFQRFKDSIQLSLGVEGMELIFQAYGITETASEEETFATILKFGNDINFLAPVLVYAHGWDSDAFIYFFNEPNTWDGPWKGHANHILDVAYLFQNYNEALTEGQRHTATIFGKDLIRFANGKAPWPVFNFGANELNARVYGSKDPEKVAARVDTIPGPSDRSERRQTIFQLSQSIPLTKLSDAWGSFMSGK</sequence>
<dbReference type="GeneID" id="81457069"/>
<dbReference type="Proteomes" id="UP001147752">
    <property type="component" value="Unassembled WGS sequence"/>
</dbReference>
<dbReference type="OrthoDB" id="3200163at2759"/>
<name>A0A9W9SQG2_9EURO</name>
<proteinExistence type="predicted"/>
<dbReference type="Gene3D" id="3.40.50.1820">
    <property type="entry name" value="alpha/beta hydrolase"/>
    <property type="match status" value="1"/>
</dbReference>
<reference evidence="2" key="1">
    <citation type="submission" date="2022-12" db="EMBL/GenBank/DDBJ databases">
        <authorList>
            <person name="Petersen C."/>
        </authorList>
    </citation>
    <scope>NUCLEOTIDE SEQUENCE</scope>
    <source>
        <strain evidence="2">IBT 3081</strain>
    </source>
</reference>
<feature type="domain" description="Carboxylesterase type B" evidence="1">
    <location>
        <begin position="9"/>
        <end position="467"/>
    </location>
</feature>
<dbReference type="InterPro" id="IPR002018">
    <property type="entry name" value="CarbesteraseB"/>
</dbReference>
<dbReference type="RefSeq" id="XP_056582021.1">
    <property type="nucleotide sequence ID" value="XM_056717886.1"/>
</dbReference>
<dbReference type="EMBL" id="JAPZBT010000001">
    <property type="protein sequence ID" value="KAJ5382245.1"/>
    <property type="molecule type" value="Genomic_DNA"/>
</dbReference>